<dbReference type="InterPro" id="IPR037066">
    <property type="entry name" value="Plug_dom_sf"/>
</dbReference>
<accession>A0A431U9V1</accession>
<dbReference type="Pfam" id="PF13620">
    <property type="entry name" value="CarboxypepD_reg"/>
    <property type="match status" value="1"/>
</dbReference>
<dbReference type="AlphaFoldDB" id="A0A431U9V1"/>
<evidence type="ECO:0000256" key="1">
    <source>
        <dbReference type="SAM" id="SignalP"/>
    </source>
</evidence>
<protein>
    <submittedName>
        <fullName evidence="2">TonB-dependent receptor</fullName>
    </submittedName>
</protein>
<dbReference type="Gene3D" id="2.170.130.10">
    <property type="entry name" value="TonB-dependent receptor, plug domain"/>
    <property type="match status" value="1"/>
</dbReference>
<dbReference type="InterPro" id="IPR008969">
    <property type="entry name" value="CarboxyPept-like_regulatory"/>
</dbReference>
<comment type="caution">
    <text evidence="2">The sequence shown here is derived from an EMBL/GenBank/DDBJ whole genome shotgun (WGS) entry which is preliminary data.</text>
</comment>
<keyword evidence="1" id="KW-0732">Signal</keyword>
<sequence length="790" mass="88255">MRVILLTILLSRLLLSESRAATVQHTQRIRGTVVSVDSRAPLPGATVVVVSVEPVLGTVTGADGTFLLEGVALGRQTVRVSLLGYKEQTIANTMLTSAKETILNVSLDEQVYKLGEARVVHRRDKATPNNDMTSVSARSFNVEETSRFAGSRNDPARMATNFAGVSGANDARNDIIIRGNSPVGLLWRLDGINIPNPNHFGALGATGGPVSLMNYNVLDKSDFLTAAFPAQYGNAVAGVFDLQMRKGNNQQHEYLGQIGFNGVEFGAEGPWTSQRRSSFLVHYRYSNLSAFQALGLEFGTGTGTPKYQDLNYRLHFPTAKGAWSVFGLAGVSRINLLGSQRDTTQANYFGSDSRDTYFKYLTAVSGASYQHQLSEKTFGKVSVAASRTREQFVNDSLSTVTRLPIRQEESDFLVDKYSVHALLNHRFSSRITSVLGAMSDIYDFGLHRTRLTPGGGPNRARQSSGRPTLLQGYSQWQYKLSDDIKINAGLAGAFFTASRRYVIEPRIGAKVFLTPRQQIGLAFGAHSQLQPLQVYYTETHTASGAIRFTNKTLDFTRSKHYVISYDYLFNSDWHLKAEAYYQQLRKAGVEQRPSSFSLLNAGAGFEFPDVDSLVNRGSGRNYGLEITCEKFFNRGYYVLSTVSLFDSKYRGSDRIWRNTTFNGRYVINVLAGAEIKVGRKSNVVNIDWKLTAAGGRYTTPVDEARSRLLGEQVFIESRAFSRQLPNYFRTDLKFSYRRNGNRITQEYSLDLQNVLNTHNVFLERFNPRTGRYTIDYQIGFFPIPQYRLLF</sequence>
<keyword evidence="2" id="KW-0675">Receptor</keyword>
<dbReference type="Gene3D" id="2.60.40.1120">
    <property type="entry name" value="Carboxypeptidase-like, regulatory domain"/>
    <property type="match status" value="1"/>
</dbReference>
<reference evidence="2 3" key="1">
    <citation type="submission" date="2018-12" db="EMBL/GenBank/DDBJ databases">
        <title>Hymenobacter gummosus sp. nov., isolated from a spring.</title>
        <authorList>
            <person name="Nie L."/>
        </authorList>
    </citation>
    <scope>NUCLEOTIDE SEQUENCE [LARGE SCALE GENOMIC DNA]</scope>
    <source>
        <strain evidence="2 3">KCTC 52166</strain>
    </source>
</reference>
<dbReference type="RefSeq" id="WP_126691662.1">
    <property type="nucleotide sequence ID" value="NZ_RXOF01000001.1"/>
</dbReference>
<gene>
    <name evidence="2" type="ORF">EJV47_03100</name>
</gene>
<evidence type="ECO:0000313" key="2">
    <source>
        <dbReference type="EMBL" id="RTQ53735.1"/>
    </source>
</evidence>
<evidence type="ECO:0000313" key="3">
    <source>
        <dbReference type="Proteomes" id="UP000282184"/>
    </source>
</evidence>
<dbReference type="EMBL" id="RXOF01000001">
    <property type="protein sequence ID" value="RTQ53735.1"/>
    <property type="molecule type" value="Genomic_DNA"/>
</dbReference>
<dbReference type="OrthoDB" id="9804995at2"/>
<keyword evidence="3" id="KW-1185">Reference proteome</keyword>
<name>A0A431U9V1_9BACT</name>
<dbReference type="SUPFAM" id="SSF56935">
    <property type="entry name" value="Porins"/>
    <property type="match status" value="1"/>
</dbReference>
<proteinExistence type="predicted"/>
<dbReference type="SUPFAM" id="SSF49464">
    <property type="entry name" value="Carboxypeptidase regulatory domain-like"/>
    <property type="match status" value="1"/>
</dbReference>
<dbReference type="Proteomes" id="UP000282184">
    <property type="component" value="Unassembled WGS sequence"/>
</dbReference>
<feature type="chain" id="PRO_5019398131" evidence="1">
    <location>
        <begin position="21"/>
        <end position="790"/>
    </location>
</feature>
<organism evidence="2 3">
    <name type="scientific">Hymenobacter gummosus</name>
    <dbReference type="NCBI Taxonomy" id="1776032"/>
    <lineage>
        <taxon>Bacteria</taxon>
        <taxon>Pseudomonadati</taxon>
        <taxon>Bacteroidota</taxon>
        <taxon>Cytophagia</taxon>
        <taxon>Cytophagales</taxon>
        <taxon>Hymenobacteraceae</taxon>
        <taxon>Hymenobacter</taxon>
    </lineage>
</organism>
<feature type="signal peptide" evidence="1">
    <location>
        <begin position="1"/>
        <end position="20"/>
    </location>
</feature>